<accession>A0A820LRS8</accession>
<comment type="caution">
    <text evidence="1">The sequence shown here is derived from an EMBL/GenBank/DDBJ whole genome shotgun (WGS) entry which is preliminary data.</text>
</comment>
<dbReference type="AlphaFoldDB" id="A0A820LRS8"/>
<evidence type="ECO:0000313" key="1">
    <source>
        <dbReference type="EMBL" id="CAF4361225.1"/>
    </source>
</evidence>
<reference evidence="1" key="1">
    <citation type="submission" date="2021-02" db="EMBL/GenBank/DDBJ databases">
        <authorList>
            <person name="Nowell W R."/>
        </authorList>
    </citation>
    <scope>NUCLEOTIDE SEQUENCE</scope>
</reference>
<organism evidence="1 2">
    <name type="scientific">Rotaria magnacalcarata</name>
    <dbReference type="NCBI Taxonomy" id="392030"/>
    <lineage>
        <taxon>Eukaryota</taxon>
        <taxon>Metazoa</taxon>
        <taxon>Spiralia</taxon>
        <taxon>Gnathifera</taxon>
        <taxon>Rotifera</taxon>
        <taxon>Eurotatoria</taxon>
        <taxon>Bdelloidea</taxon>
        <taxon>Philodinida</taxon>
        <taxon>Philodinidae</taxon>
        <taxon>Rotaria</taxon>
    </lineage>
</organism>
<gene>
    <name evidence="1" type="ORF">UXM345_LOCUS36499</name>
</gene>
<dbReference type="EMBL" id="CAJOBF010017290">
    <property type="protein sequence ID" value="CAF4361225.1"/>
    <property type="molecule type" value="Genomic_DNA"/>
</dbReference>
<evidence type="ECO:0000313" key="2">
    <source>
        <dbReference type="Proteomes" id="UP000663842"/>
    </source>
</evidence>
<feature type="non-terminal residue" evidence="1">
    <location>
        <position position="1"/>
    </location>
</feature>
<dbReference type="Proteomes" id="UP000663842">
    <property type="component" value="Unassembled WGS sequence"/>
</dbReference>
<name>A0A820LRS8_9BILA</name>
<sequence length="50" mass="5816">KMAWGSGLLKCSSLSNHKCSTRLTPSIFYHANTNEKILNLVYSFQEHRFR</sequence>
<protein>
    <submittedName>
        <fullName evidence="1">Uncharacterized protein</fullName>
    </submittedName>
</protein>
<proteinExistence type="predicted"/>